<organism evidence="1 2">
    <name type="scientific">Persea americana</name>
    <name type="common">Avocado</name>
    <dbReference type="NCBI Taxonomy" id="3435"/>
    <lineage>
        <taxon>Eukaryota</taxon>
        <taxon>Viridiplantae</taxon>
        <taxon>Streptophyta</taxon>
        <taxon>Embryophyta</taxon>
        <taxon>Tracheophyta</taxon>
        <taxon>Spermatophyta</taxon>
        <taxon>Magnoliopsida</taxon>
        <taxon>Magnoliidae</taxon>
        <taxon>Laurales</taxon>
        <taxon>Lauraceae</taxon>
        <taxon>Persea</taxon>
    </lineage>
</organism>
<sequence length="135" mass="14185">MEDDPHKRKARNLQGKGTSRMGADYSHAARVLMGNKLMVSAPLMDSHGKALPLSEKSTEVEEKEGGPAAQPSPTTFEPSLSITIISASGLAFASTMAPTLVDVISLVVKTLSFKTLSSVVITSSVDVISSVVKTL</sequence>
<comment type="caution">
    <text evidence="1">The sequence shown here is derived from an EMBL/GenBank/DDBJ whole genome shotgun (WGS) entry which is preliminary data.</text>
</comment>
<dbReference type="Proteomes" id="UP001234297">
    <property type="component" value="Chromosome 11"/>
</dbReference>
<reference evidence="1 2" key="1">
    <citation type="journal article" date="2022" name="Hortic Res">
        <title>A haplotype resolved chromosomal level avocado genome allows analysis of novel avocado genes.</title>
        <authorList>
            <person name="Nath O."/>
            <person name="Fletcher S.J."/>
            <person name="Hayward A."/>
            <person name="Shaw L.M."/>
            <person name="Masouleh A.K."/>
            <person name="Furtado A."/>
            <person name="Henry R.J."/>
            <person name="Mitter N."/>
        </authorList>
    </citation>
    <scope>NUCLEOTIDE SEQUENCE [LARGE SCALE GENOMIC DNA]</scope>
    <source>
        <strain evidence="2">cv. Hass</strain>
    </source>
</reference>
<accession>A0ACC2KSR1</accession>
<evidence type="ECO:0000313" key="2">
    <source>
        <dbReference type="Proteomes" id="UP001234297"/>
    </source>
</evidence>
<name>A0ACC2KSR1_PERAE</name>
<gene>
    <name evidence="1" type="ORF">MRB53_032615</name>
</gene>
<protein>
    <submittedName>
        <fullName evidence="1">Uncharacterized protein</fullName>
    </submittedName>
</protein>
<dbReference type="EMBL" id="CM056819">
    <property type="protein sequence ID" value="KAJ8624085.1"/>
    <property type="molecule type" value="Genomic_DNA"/>
</dbReference>
<keyword evidence="2" id="KW-1185">Reference proteome</keyword>
<proteinExistence type="predicted"/>
<evidence type="ECO:0000313" key="1">
    <source>
        <dbReference type="EMBL" id="KAJ8624085.1"/>
    </source>
</evidence>